<dbReference type="Gene3D" id="3.10.20.30">
    <property type="match status" value="1"/>
</dbReference>
<dbReference type="NCBIfam" id="TIGR01683">
    <property type="entry name" value="thiS"/>
    <property type="match status" value="1"/>
</dbReference>
<dbReference type="PANTHER" id="PTHR34472">
    <property type="entry name" value="SULFUR CARRIER PROTEIN THIS"/>
    <property type="match status" value="1"/>
</dbReference>
<dbReference type="SUPFAM" id="SSF54285">
    <property type="entry name" value="MoaD/ThiS"/>
    <property type="match status" value="1"/>
</dbReference>
<gene>
    <name evidence="1" type="ORF">B0174_07035</name>
</gene>
<dbReference type="InterPro" id="IPR010035">
    <property type="entry name" value="Thi_S"/>
</dbReference>
<dbReference type="Pfam" id="PF02597">
    <property type="entry name" value="ThiS"/>
    <property type="match status" value="1"/>
</dbReference>
<proteinExistence type="predicted"/>
<sequence>MTLIINGEIKEFSQDSTLQNIITNLQIENKVMAAAVNMNIVKKDDWNNFIPKNDDKIELLQFVGGG</sequence>
<dbReference type="RefSeq" id="WP_108559090.1">
    <property type="nucleotide sequence ID" value="NZ_MUXE01000008.1"/>
</dbReference>
<evidence type="ECO:0000313" key="2">
    <source>
        <dbReference type="Proteomes" id="UP000251135"/>
    </source>
</evidence>
<comment type="caution">
    <text evidence="1">The sequence shown here is derived from an EMBL/GenBank/DDBJ whole genome shotgun (WGS) entry which is preliminary data.</text>
</comment>
<dbReference type="Proteomes" id="UP000251135">
    <property type="component" value="Unassembled WGS sequence"/>
</dbReference>
<protein>
    <submittedName>
        <fullName evidence="1">Thiamine biosynthesis protein ThiS</fullName>
    </submittedName>
</protein>
<keyword evidence="2" id="KW-1185">Reference proteome</keyword>
<evidence type="ECO:0000313" key="1">
    <source>
        <dbReference type="EMBL" id="PUE64369.1"/>
    </source>
</evidence>
<dbReference type="InterPro" id="IPR012675">
    <property type="entry name" value="Beta-grasp_dom_sf"/>
</dbReference>
<accession>A0A363CZ68</accession>
<dbReference type="CDD" id="cd00565">
    <property type="entry name" value="Ubl_ThiS"/>
    <property type="match status" value="1"/>
</dbReference>
<dbReference type="PANTHER" id="PTHR34472:SF1">
    <property type="entry name" value="SULFUR CARRIER PROTEIN THIS"/>
    <property type="match status" value="1"/>
</dbReference>
<dbReference type="InterPro" id="IPR003749">
    <property type="entry name" value="ThiS/MoaD-like"/>
</dbReference>
<dbReference type="OrthoDB" id="197113at2"/>
<reference evidence="1 2" key="1">
    <citation type="submission" date="2017-02" db="EMBL/GenBank/DDBJ databases">
        <title>Arcobacter caeni sp. nov, a new Arcobacter species isolated from reclaimed water.</title>
        <authorList>
            <person name="Figueras M.J."/>
            <person name="Perez-Cataluna A."/>
            <person name="Salas-Masso N."/>
        </authorList>
    </citation>
    <scope>NUCLEOTIDE SEQUENCE [LARGE SCALE GENOMIC DNA]</scope>
    <source>
        <strain evidence="1 2">RW17-10</strain>
    </source>
</reference>
<name>A0A363CZ68_9BACT</name>
<dbReference type="AlphaFoldDB" id="A0A363CZ68"/>
<dbReference type="EMBL" id="MUXE01000008">
    <property type="protein sequence ID" value="PUE64369.1"/>
    <property type="molecule type" value="Genomic_DNA"/>
</dbReference>
<dbReference type="InterPro" id="IPR016155">
    <property type="entry name" value="Mopterin_synth/thiamin_S_b"/>
</dbReference>
<organism evidence="1 2">
    <name type="scientific">Arcobacter caeni</name>
    <dbReference type="NCBI Taxonomy" id="1912877"/>
    <lineage>
        <taxon>Bacteria</taxon>
        <taxon>Pseudomonadati</taxon>
        <taxon>Campylobacterota</taxon>
        <taxon>Epsilonproteobacteria</taxon>
        <taxon>Campylobacterales</taxon>
        <taxon>Arcobacteraceae</taxon>
        <taxon>Arcobacter</taxon>
    </lineage>
</organism>